<gene>
    <name evidence="5" type="ORF">APT59_00255</name>
</gene>
<dbReference type="GO" id="GO:0003677">
    <property type="term" value="F:DNA binding"/>
    <property type="evidence" value="ECO:0007669"/>
    <property type="project" value="UniProtKB-KW"/>
</dbReference>
<dbReference type="Pfam" id="PF13411">
    <property type="entry name" value="MerR_1"/>
    <property type="match status" value="1"/>
</dbReference>
<dbReference type="EMBL" id="CP013987">
    <property type="protein sequence ID" value="ALZ82708.1"/>
    <property type="molecule type" value="Genomic_DNA"/>
</dbReference>
<keyword evidence="2" id="KW-0238">DNA-binding</keyword>
<dbReference type="AlphaFoldDB" id="A0A0U4WUA8"/>
<evidence type="ECO:0000256" key="1">
    <source>
        <dbReference type="ARBA" id="ARBA00023015"/>
    </source>
</evidence>
<dbReference type="KEGG" id="por:APT59_00255"/>
<dbReference type="InterPro" id="IPR009061">
    <property type="entry name" value="DNA-bd_dom_put_sf"/>
</dbReference>
<dbReference type="Proteomes" id="UP000064137">
    <property type="component" value="Chromosome"/>
</dbReference>
<accession>A0A0U4WUA8</accession>
<reference evidence="5 6" key="1">
    <citation type="submission" date="2016-01" db="EMBL/GenBank/DDBJ databases">
        <title>Annotation of Pseudomonas oryzihabitans USDA-ARS-USMARC-56511.</title>
        <authorList>
            <person name="Harhay G.P."/>
            <person name="Harhay D.M."/>
            <person name="Smith T.P.L."/>
            <person name="Bono J.L."/>
            <person name="Heaton M.P."/>
            <person name="Clawson M.L."/>
            <person name="Chitko-Mckown C.G."/>
            <person name="Capik S.F."/>
            <person name="DeDonder K.D."/>
            <person name="Apley M.D."/>
            <person name="Lubbers B.V."/>
            <person name="White B.J."/>
            <person name="Larson R.L."/>
        </authorList>
    </citation>
    <scope>NUCLEOTIDE SEQUENCE [LARGE SCALE GENOMIC DNA]</scope>
    <source>
        <strain evidence="5 6">USDA-ARS-USMARC-56511</strain>
    </source>
</reference>
<evidence type="ECO:0000259" key="4">
    <source>
        <dbReference type="PROSITE" id="PS50937"/>
    </source>
</evidence>
<dbReference type="SUPFAM" id="SSF46955">
    <property type="entry name" value="Putative DNA-binding domain"/>
    <property type="match status" value="1"/>
</dbReference>
<proteinExistence type="predicted"/>
<dbReference type="PRINTS" id="PR00040">
    <property type="entry name" value="HTHMERR"/>
</dbReference>
<evidence type="ECO:0000313" key="5">
    <source>
        <dbReference type="EMBL" id="ALZ82708.1"/>
    </source>
</evidence>
<keyword evidence="3" id="KW-0804">Transcription</keyword>
<keyword evidence="1" id="KW-0805">Transcription regulation</keyword>
<evidence type="ECO:0000256" key="3">
    <source>
        <dbReference type="ARBA" id="ARBA00023163"/>
    </source>
</evidence>
<dbReference type="InterPro" id="IPR000551">
    <property type="entry name" value="MerR-type_HTH_dom"/>
</dbReference>
<dbReference type="PROSITE" id="PS50937">
    <property type="entry name" value="HTH_MERR_2"/>
    <property type="match status" value="1"/>
</dbReference>
<evidence type="ECO:0000313" key="6">
    <source>
        <dbReference type="Proteomes" id="UP000064137"/>
    </source>
</evidence>
<dbReference type="RefSeq" id="WP_059313021.1">
    <property type="nucleotide sequence ID" value="NZ_CP013987.1"/>
</dbReference>
<sequence>MRIGTLAQATGLTRDTLRFYERQGLLKARRRANGYRDYPPEAVEWLGYIRTAQRLGFSLQEIAANLEDVERAADPDAFLQDLLRDKLRVIEARIDELQALRGVLYSRLGEACPLRT</sequence>
<dbReference type="GO" id="GO:0003700">
    <property type="term" value="F:DNA-binding transcription factor activity"/>
    <property type="evidence" value="ECO:0007669"/>
    <property type="project" value="InterPro"/>
</dbReference>
<dbReference type="Gene3D" id="1.10.1660.10">
    <property type="match status" value="1"/>
</dbReference>
<organism evidence="5 6">
    <name type="scientific">Pseudomonas oryzihabitans</name>
    <dbReference type="NCBI Taxonomy" id="47885"/>
    <lineage>
        <taxon>Bacteria</taxon>
        <taxon>Pseudomonadati</taxon>
        <taxon>Pseudomonadota</taxon>
        <taxon>Gammaproteobacteria</taxon>
        <taxon>Pseudomonadales</taxon>
        <taxon>Pseudomonadaceae</taxon>
        <taxon>Pseudomonas</taxon>
    </lineage>
</organism>
<dbReference type="InterPro" id="IPR047057">
    <property type="entry name" value="MerR_fam"/>
</dbReference>
<dbReference type="PANTHER" id="PTHR30204:SF94">
    <property type="entry name" value="HEAVY METAL-DEPENDENT TRANSCRIPTIONAL REGULATOR HI_0293-RELATED"/>
    <property type="match status" value="1"/>
</dbReference>
<dbReference type="SMART" id="SM00422">
    <property type="entry name" value="HTH_MERR"/>
    <property type="match status" value="1"/>
</dbReference>
<dbReference type="PANTHER" id="PTHR30204">
    <property type="entry name" value="REDOX-CYCLING DRUG-SENSING TRANSCRIPTIONAL ACTIVATOR SOXR"/>
    <property type="match status" value="1"/>
</dbReference>
<feature type="domain" description="HTH merR-type" evidence="4">
    <location>
        <begin position="1"/>
        <end position="68"/>
    </location>
</feature>
<dbReference type="PROSITE" id="PS00552">
    <property type="entry name" value="HTH_MERR_1"/>
    <property type="match status" value="1"/>
</dbReference>
<name>A0A0U4WUA8_9PSED</name>
<dbReference type="OrthoDB" id="9808480at2"/>
<evidence type="ECO:0000256" key="2">
    <source>
        <dbReference type="ARBA" id="ARBA00023125"/>
    </source>
</evidence>
<protein>
    <submittedName>
        <fullName evidence="5">MerR family transcriptional regulator</fullName>
    </submittedName>
</protein>